<comment type="subunit">
    <text evidence="15">Interacts with EME1.</text>
</comment>
<dbReference type="GO" id="GO:0031573">
    <property type="term" value="P:mitotic intra-S DNA damage checkpoint signaling"/>
    <property type="evidence" value="ECO:0007669"/>
    <property type="project" value="TreeGrafter"/>
</dbReference>
<feature type="domain" description="ERCC4" evidence="16">
    <location>
        <begin position="326"/>
        <end position="423"/>
    </location>
</feature>
<dbReference type="InterPro" id="IPR047416">
    <property type="entry name" value="XPF_nuclease_Mus81"/>
</dbReference>
<dbReference type="SMART" id="SM00891">
    <property type="entry name" value="ERCC4"/>
    <property type="match status" value="1"/>
</dbReference>
<comment type="similarity">
    <text evidence="3 15">Belongs to the XPF family.</text>
</comment>
<keyword evidence="8 15" id="KW-0227">DNA damage</keyword>
<keyword evidence="10 15" id="KW-0460">Magnesium</keyword>
<dbReference type="GO" id="GO:0000712">
    <property type="term" value="P:resolution of meiotic recombination intermediates"/>
    <property type="evidence" value="ECO:0007669"/>
    <property type="project" value="UniProtKB-ARBA"/>
</dbReference>
<dbReference type="FunFam" id="3.40.50.10130:FF:000011">
    <property type="entry name" value="Crossover junction endonuclease MUS81"/>
    <property type="match status" value="1"/>
</dbReference>
<dbReference type="CDD" id="cd21036">
    <property type="entry name" value="WH_MUS81"/>
    <property type="match status" value="1"/>
</dbReference>
<dbReference type="Gene3D" id="3.40.50.10130">
    <property type="match status" value="1"/>
</dbReference>
<comment type="function">
    <text evidence="15">Interacts with EME1 to form a DNA structure-specific endonuclease with substrate preference for branched DNA structures with a 5'-end at the branch nick. Typical substrates include 3'-flap structures, D-loops, replication forks and nicked Holliday junctions. May be required in mitosis for the processing of stalled or collapsed replication fork intermediates. May be required in meiosis for the repair of meiosis-specific double strand breaks subsequent to single-end invasion (SEI).</text>
</comment>
<dbReference type="GO" id="GO:0008821">
    <property type="term" value="F:crossover junction DNA endonuclease activity"/>
    <property type="evidence" value="ECO:0007669"/>
    <property type="project" value="UniProtKB-UniRule"/>
</dbReference>
<dbReference type="Proteomes" id="UP000243052">
    <property type="component" value="Chromosome vii"/>
</dbReference>
<dbReference type="Gene3D" id="1.10.10.10">
    <property type="entry name" value="Winged helix-like DNA-binding domain superfamily/Winged helix DNA-binding domain"/>
    <property type="match status" value="1"/>
</dbReference>
<keyword evidence="13 15" id="KW-0539">Nucleus</keyword>
<keyword evidence="6 15" id="KW-0479">Metal-binding</keyword>
<evidence type="ECO:0000256" key="15">
    <source>
        <dbReference type="RuleBase" id="RU369042"/>
    </source>
</evidence>
<dbReference type="InterPro" id="IPR006166">
    <property type="entry name" value="ERCC4_domain"/>
</dbReference>
<dbReference type="PANTHER" id="PTHR13451:SF0">
    <property type="entry name" value="CROSSOVER JUNCTION ENDONUCLEASE MUS81"/>
    <property type="match status" value="1"/>
</dbReference>
<dbReference type="EC" id="3.1.22.-" evidence="15"/>
<keyword evidence="5 15" id="KW-0540">Nuclease</keyword>
<protein>
    <recommendedName>
        <fullName evidence="4 15">Crossover junction endonuclease MUS81</fullName>
        <ecNumber evidence="15">3.1.22.-</ecNumber>
    </recommendedName>
</protein>
<keyword evidence="7 15" id="KW-0255">Endonuclease</keyword>
<name>A0A0X8HUZ3_9SACH</name>
<evidence type="ECO:0000313" key="18">
    <source>
        <dbReference type="Proteomes" id="UP000243052"/>
    </source>
</evidence>
<evidence type="ECO:0000256" key="7">
    <source>
        <dbReference type="ARBA" id="ARBA00022759"/>
    </source>
</evidence>
<evidence type="ECO:0000256" key="10">
    <source>
        <dbReference type="ARBA" id="ARBA00022842"/>
    </source>
</evidence>
<dbReference type="GO" id="GO:0000727">
    <property type="term" value="P:double-strand break repair via break-induced replication"/>
    <property type="evidence" value="ECO:0007669"/>
    <property type="project" value="UniProtKB-UniRule"/>
</dbReference>
<dbReference type="AlphaFoldDB" id="A0A0X8HUZ3"/>
<dbReference type="GO" id="GO:0005634">
    <property type="term" value="C:nucleus"/>
    <property type="evidence" value="ECO:0007669"/>
    <property type="project" value="UniProtKB-SubCell"/>
</dbReference>
<evidence type="ECO:0000256" key="14">
    <source>
        <dbReference type="ARBA" id="ARBA00023254"/>
    </source>
</evidence>
<dbReference type="CDD" id="cd20074">
    <property type="entry name" value="XPF_nuclease_Mus81"/>
    <property type="match status" value="1"/>
</dbReference>
<evidence type="ECO:0000256" key="1">
    <source>
        <dbReference type="ARBA" id="ARBA00001946"/>
    </source>
</evidence>
<dbReference type="InterPro" id="IPR033309">
    <property type="entry name" value="Mus81"/>
</dbReference>
<organism evidence="17 18">
    <name type="scientific">Eremothecium sinecaudum</name>
    <dbReference type="NCBI Taxonomy" id="45286"/>
    <lineage>
        <taxon>Eukaryota</taxon>
        <taxon>Fungi</taxon>
        <taxon>Dikarya</taxon>
        <taxon>Ascomycota</taxon>
        <taxon>Saccharomycotina</taxon>
        <taxon>Saccharomycetes</taxon>
        <taxon>Saccharomycetales</taxon>
        <taxon>Saccharomycetaceae</taxon>
        <taxon>Eremothecium</taxon>
    </lineage>
</organism>
<dbReference type="InterPro" id="IPR011335">
    <property type="entry name" value="Restrct_endonuc-II-like"/>
</dbReference>
<dbReference type="InterPro" id="IPR036388">
    <property type="entry name" value="WH-like_DNA-bd_sf"/>
</dbReference>
<sequence>MDTRYDLKPLFVEWLQEEFDSFGPRQEKIASVYFKALESLKVYEQLVTEPSQLLKVKGIGNSIKNKLTNRLKKHCDELNIPYPEVELPPSTSTTKTRIRTLDVSGLDESGTVKKKKRKYVPRKRSGAFAILLAMLELGSPSTGLTKEEIITVAAKYCDSSFLPNPSTREFHSAWSSIKVLIDHSLVLEQGRPRRYIITEEGVTLAETLKDTVNVSFPVDCIYNRKKQDENAVSDEQEVSANLSELMRQDRVGSVSMGATLTTAERSIASAITTPDLHASETITSSSPKRTLPRTLDRPRSQMDGVVRARWNGTSYEVWEPENYDIRLFVDHREVRSKADRDFFVSSLCARNVCSEGKVLALGDMVWVARNKETGKHCVLNFLLERKRLDDLSLSIKDNRFMEQKHRLKKTGCKHIFYLVEETSGLEIGGMEDAIRTSIWMTTIYNSFHIKRTKNVTDTVDWLTSMTDSIKKYYNNKCLLVLKPLDVCSQEDYGNMLNNFRDQFERDGSRLECCHSYESFQEVLGKTDMMTVKELYIRALMLTRGVSLEKALAIQSKYPTLYEFLVAYSKCKSEEEGRTMVYSALSEQPGSQKIGKALSETLWNTFGKK</sequence>
<gene>
    <name evidence="17" type="ORF">AW171_hschr74016</name>
</gene>
<evidence type="ECO:0000313" key="17">
    <source>
        <dbReference type="EMBL" id="AMD22012.1"/>
    </source>
</evidence>
<dbReference type="GO" id="GO:0048257">
    <property type="term" value="F:3'-flap endonuclease activity"/>
    <property type="evidence" value="ECO:0007669"/>
    <property type="project" value="TreeGrafter"/>
</dbReference>
<dbReference type="FunFam" id="1.10.10.10:FF:000307">
    <property type="entry name" value="Crossover junction endonuclease MUS81"/>
    <property type="match status" value="1"/>
</dbReference>
<evidence type="ECO:0000259" key="16">
    <source>
        <dbReference type="SMART" id="SM00891"/>
    </source>
</evidence>
<dbReference type="SUPFAM" id="SSF47802">
    <property type="entry name" value="DNA polymerase beta, N-terminal domain-like"/>
    <property type="match status" value="1"/>
</dbReference>
<keyword evidence="11 15" id="KW-0233">DNA recombination</keyword>
<evidence type="ECO:0000256" key="5">
    <source>
        <dbReference type="ARBA" id="ARBA00022722"/>
    </source>
</evidence>
<evidence type="ECO:0000256" key="9">
    <source>
        <dbReference type="ARBA" id="ARBA00022801"/>
    </source>
</evidence>
<dbReference type="InterPro" id="IPR042530">
    <property type="entry name" value="EME1/EME2_C"/>
</dbReference>
<dbReference type="Pfam" id="PF21136">
    <property type="entry name" value="WHD_MUS81"/>
    <property type="match status" value="1"/>
</dbReference>
<keyword evidence="9 15" id="KW-0378">Hydrolase</keyword>
<comment type="cofactor">
    <cofactor evidence="1 15">
        <name>Mg(2+)</name>
        <dbReference type="ChEBI" id="CHEBI:18420"/>
    </cofactor>
</comment>
<dbReference type="RefSeq" id="XP_017989008.1">
    <property type="nucleotide sequence ID" value="XM_018133829.1"/>
</dbReference>
<dbReference type="GO" id="GO:0003677">
    <property type="term" value="F:DNA binding"/>
    <property type="evidence" value="ECO:0007669"/>
    <property type="project" value="UniProtKB-UniRule"/>
</dbReference>
<dbReference type="InterPro" id="IPR047417">
    <property type="entry name" value="WHD_MUS81"/>
</dbReference>
<evidence type="ECO:0000256" key="13">
    <source>
        <dbReference type="ARBA" id="ARBA00023242"/>
    </source>
</evidence>
<evidence type="ECO:0000256" key="6">
    <source>
        <dbReference type="ARBA" id="ARBA00022723"/>
    </source>
</evidence>
<dbReference type="GeneID" id="28725337"/>
<keyword evidence="18" id="KW-1185">Reference proteome</keyword>
<proteinExistence type="inferred from homology"/>
<comment type="subcellular location">
    <subcellularLocation>
        <location evidence="2 15">Nucleus</location>
    </subcellularLocation>
</comment>
<dbReference type="SUPFAM" id="SSF52980">
    <property type="entry name" value="Restriction endonuclease-like"/>
    <property type="match status" value="1"/>
</dbReference>
<dbReference type="Pfam" id="PF02732">
    <property type="entry name" value="ERCC4"/>
    <property type="match status" value="1"/>
</dbReference>
<evidence type="ECO:0000256" key="3">
    <source>
        <dbReference type="ARBA" id="ARBA00010015"/>
    </source>
</evidence>
<accession>A0A0X8HUZ3</accession>
<dbReference type="STRING" id="45286.A0A0X8HUZ3"/>
<evidence type="ECO:0000256" key="2">
    <source>
        <dbReference type="ARBA" id="ARBA00004123"/>
    </source>
</evidence>
<dbReference type="Gene3D" id="1.10.150.670">
    <property type="entry name" value="Crossover junction endonuclease EME1, DNA-binding domain"/>
    <property type="match status" value="1"/>
</dbReference>
<dbReference type="PANTHER" id="PTHR13451">
    <property type="entry name" value="CLASS II CROSSOVER JUNCTION ENDONUCLEASE MUS81"/>
    <property type="match status" value="1"/>
</dbReference>
<dbReference type="Gene3D" id="1.10.150.110">
    <property type="entry name" value="DNA polymerase beta, N-terminal domain-like"/>
    <property type="match status" value="1"/>
</dbReference>
<dbReference type="OrthoDB" id="5963188at2759"/>
<keyword evidence="14" id="KW-0469">Meiosis</keyword>
<evidence type="ECO:0000256" key="8">
    <source>
        <dbReference type="ARBA" id="ARBA00022763"/>
    </source>
</evidence>
<evidence type="ECO:0000256" key="11">
    <source>
        <dbReference type="ARBA" id="ARBA00023172"/>
    </source>
</evidence>
<dbReference type="GO" id="GO:0046872">
    <property type="term" value="F:metal ion binding"/>
    <property type="evidence" value="ECO:0007669"/>
    <property type="project" value="UniProtKB-UniRule"/>
</dbReference>
<dbReference type="GO" id="GO:0048476">
    <property type="term" value="C:Holliday junction resolvase complex"/>
    <property type="evidence" value="ECO:0007669"/>
    <property type="project" value="UniProtKB-UniRule"/>
</dbReference>
<dbReference type="EMBL" id="CP014247">
    <property type="protein sequence ID" value="AMD22012.1"/>
    <property type="molecule type" value="Genomic_DNA"/>
</dbReference>
<dbReference type="Pfam" id="PF14716">
    <property type="entry name" value="HHH_8"/>
    <property type="match status" value="1"/>
</dbReference>
<evidence type="ECO:0000256" key="4">
    <source>
        <dbReference type="ARBA" id="ARBA00017114"/>
    </source>
</evidence>
<evidence type="ECO:0000256" key="12">
    <source>
        <dbReference type="ARBA" id="ARBA00023204"/>
    </source>
</evidence>
<keyword evidence="12 15" id="KW-0234">DNA repair</keyword>
<dbReference type="InterPro" id="IPR010996">
    <property type="entry name" value="HHH_MUS81"/>
</dbReference>
<dbReference type="InterPro" id="IPR027421">
    <property type="entry name" value="DNA_pol_lamdba_lyase_dom_sf"/>
</dbReference>
<reference evidence="17 18" key="1">
    <citation type="submission" date="2016-01" db="EMBL/GenBank/DDBJ databases">
        <title>Genome sequence of the yeast Holleya sinecauda.</title>
        <authorList>
            <person name="Dietrich F.S."/>
        </authorList>
    </citation>
    <scope>NUCLEOTIDE SEQUENCE [LARGE SCALE GENOMIC DNA]</scope>
    <source>
        <strain evidence="17 18">ATCC 58844</strain>
    </source>
</reference>
<dbReference type="GO" id="GO:0006308">
    <property type="term" value="P:DNA catabolic process"/>
    <property type="evidence" value="ECO:0007669"/>
    <property type="project" value="UniProtKB-UniRule"/>
</dbReference>